<feature type="compositionally biased region" description="Polar residues" evidence="1">
    <location>
        <begin position="290"/>
        <end position="302"/>
    </location>
</feature>
<sequence length="333" mass="37134">MKRRVQKLQLSHMSRQKGYIWNFETQQWDVDPNYDPAQAAAYHAGYDQENYQYDYSGAAPADGYAYSSTYGTTYAYDQNDEYTTASYQQPANGAYDQSAQQYYGQTAGYDQQTGYDQQANYQYDQTASYAGYDQTAGGYPQNASGYNQAAAGYDQTATAYGQAGSGYDQTATPYGQTTAGYDQTASAYGTQQYYDTNATVQVDTPYQNGSYYQAHAGYDQTTEEYSEPHIGLQDYSPSPQPSEYAVTPQIPESAEQQYPTAAYDYSQYSQNYATEYPGYQQGQEVQANDYQTNNYASSNAAAPQSYPTAEHPYPPLPPERPPPAPVFTKPLFQ</sequence>
<proteinExistence type="predicted"/>
<accession>A0A3P7IDB8</accession>
<dbReference type="EMBL" id="UYYB01001485">
    <property type="protein sequence ID" value="VDM65823.1"/>
    <property type="molecule type" value="Genomic_DNA"/>
</dbReference>
<feature type="compositionally biased region" description="Pro residues" evidence="1">
    <location>
        <begin position="312"/>
        <end position="325"/>
    </location>
</feature>
<feature type="non-terminal residue" evidence="2">
    <location>
        <position position="333"/>
    </location>
</feature>
<name>A0A3P7IDB8_STRVU</name>
<keyword evidence="3" id="KW-1185">Reference proteome</keyword>
<dbReference type="OrthoDB" id="5859934at2759"/>
<feature type="region of interest" description="Disordered" evidence="1">
    <location>
        <begin position="290"/>
        <end position="333"/>
    </location>
</feature>
<evidence type="ECO:0000313" key="3">
    <source>
        <dbReference type="Proteomes" id="UP000270094"/>
    </source>
</evidence>
<dbReference type="AlphaFoldDB" id="A0A3P7IDB8"/>
<evidence type="ECO:0000256" key="1">
    <source>
        <dbReference type="SAM" id="MobiDB-lite"/>
    </source>
</evidence>
<organism evidence="2 3">
    <name type="scientific">Strongylus vulgaris</name>
    <name type="common">Blood worm</name>
    <dbReference type="NCBI Taxonomy" id="40348"/>
    <lineage>
        <taxon>Eukaryota</taxon>
        <taxon>Metazoa</taxon>
        <taxon>Ecdysozoa</taxon>
        <taxon>Nematoda</taxon>
        <taxon>Chromadorea</taxon>
        <taxon>Rhabditida</taxon>
        <taxon>Rhabditina</taxon>
        <taxon>Rhabditomorpha</taxon>
        <taxon>Strongyloidea</taxon>
        <taxon>Strongylidae</taxon>
        <taxon>Strongylus</taxon>
    </lineage>
</organism>
<gene>
    <name evidence="2" type="ORF">SVUK_LOCUS821</name>
</gene>
<feature type="region of interest" description="Disordered" evidence="1">
    <location>
        <begin position="221"/>
        <end position="246"/>
    </location>
</feature>
<reference evidence="2 3" key="1">
    <citation type="submission" date="2018-11" db="EMBL/GenBank/DDBJ databases">
        <authorList>
            <consortium name="Pathogen Informatics"/>
        </authorList>
    </citation>
    <scope>NUCLEOTIDE SEQUENCE [LARGE SCALE GENOMIC DNA]</scope>
</reference>
<dbReference type="Proteomes" id="UP000270094">
    <property type="component" value="Unassembled WGS sequence"/>
</dbReference>
<evidence type="ECO:0000313" key="2">
    <source>
        <dbReference type="EMBL" id="VDM65823.1"/>
    </source>
</evidence>
<protein>
    <submittedName>
        <fullName evidence="2">Uncharacterized protein</fullName>
    </submittedName>
</protein>